<dbReference type="CDD" id="cd02883">
    <property type="entry name" value="NUDIX_Hydrolase"/>
    <property type="match status" value="1"/>
</dbReference>
<dbReference type="InterPro" id="IPR015797">
    <property type="entry name" value="NUDIX_hydrolase-like_dom_sf"/>
</dbReference>
<dbReference type="SUPFAM" id="SSF55811">
    <property type="entry name" value="Nudix"/>
    <property type="match status" value="1"/>
</dbReference>
<dbReference type="EMBL" id="FNEI01000005">
    <property type="protein sequence ID" value="SDI91672.1"/>
    <property type="molecule type" value="Genomic_DNA"/>
</dbReference>
<dbReference type="PROSITE" id="PS00893">
    <property type="entry name" value="NUDIX_BOX"/>
    <property type="match status" value="1"/>
</dbReference>
<dbReference type="InterPro" id="IPR000086">
    <property type="entry name" value="NUDIX_hydrolase_dom"/>
</dbReference>
<sequence length="148" mass="16382">MRFDTRPAAYGVIVRDGAVLLAYWKENGKEGWTLPGGGLDLAEHPVDGCRREILEETGYDAEIGVMLGTDVGYWPDEPRFDGKDRPFQALRMIFEARITGGELTHEVDGSTTHAAWIPLDVVPGLDRVSLVDVGLRLHRERPLNGQLG</sequence>
<dbReference type="Pfam" id="PF00293">
    <property type="entry name" value="NUDIX"/>
    <property type="match status" value="1"/>
</dbReference>
<dbReference type="Proteomes" id="UP000182130">
    <property type="component" value="Unassembled WGS sequence"/>
</dbReference>
<dbReference type="InterPro" id="IPR020084">
    <property type="entry name" value="NUDIX_hydrolase_CS"/>
</dbReference>
<proteinExistence type="predicted"/>
<dbReference type="PROSITE" id="PS51462">
    <property type="entry name" value="NUDIX"/>
    <property type="match status" value="1"/>
</dbReference>
<name>A0A1G8PGV5_9MICC</name>
<dbReference type="STRING" id="1045773.SAMN05216555_105172"/>
<protein>
    <submittedName>
        <fullName evidence="4">8-oxo-dGTP diphosphatase</fullName>
    </submittedName>
</protein>
<organism evidence="4 5">
    <name type="scientific">Arthrobacter cupressi</name>
    <dbReference type="NCBI Taxonomy" id="1045773"/>
    <lineage>
        <taxon>Bacteria</taxon>
        <taxon>Bacillati</taxon>
        <taxon>Actinomycetota</taxon>
        <taxon>Actinomycetes</taxon>
        <taxon>Micrococcales</taxon>
        <taxon>Micrococcaceae</taxon>
        <taxon>Arthrobacter</taxon>
    </lineage>
</organism>
<reference evidence="5" key="1">
    <citation type="submission" date="2016-10" db="EMBL/GenBank/DDBJ databases">
        <authorList>
            <person name="Varghese N."/>
            <person name="Submissions S."/>
        </authorList>
    </citation>
    <scope>NUCLEOTIDE SEQUENCE [LARGE SCALE GENOMIC DNA]</scope>
    <source>
        <strain evidence="5">CGMCC 1.10783</strain>
    </source>
</reference>
<evidence type="ECO:0000313" key="5">
    <source>
        <dbReference type="Proteomes" id="UP000182130"/>
    </source>
</evidence>
<evidence type="ECO:0000256" key="1">
    <source>
        <dbReference type="ARBA" id="ARBA00001946"/>
    </source>
</evidence>
<dbReference type="PANTHER" id="PTHR43046">
    <property type="entry name" value="GDP-MANNOSE MANNOSYL HYDROLASE"/>
    <property type="match status" value="1"/>
</dbReference>
<keyword evidence="5" id="KW-1185">Reference proteome</keyword>
<dbReference type="GO" id="GO:0016787">
    <property type="term" value="F:hydrolase activity"/>
    <property type="evidence" value="ECO:0007669"/>
    <property type="project" value="UniProtKB-KW"/>
</dbReference>
<evidence type="ECO:0000259" key="3">
    <source>
        <dbReference type="PROSITE" id="PS51462"/>
    </source>
</evidence>
<feature type="domain" description="Nudix hydrolase" evidence="3">
    <location>
        <begin position="4"/>
        <end position="139"/>
    </location>
</feature>
<comment type="cofactor">
    <cofactor evidence="1">
        <name>Mg(2+)</name>
        <dbReference type="ChEBI" id="CHEBI:18420"/>
    </cofactor>
</comment>
<accession>A0A1G8PGV5</accession>
<dbReference type="AlphaFoldDB" id="A0A1G8PGV5"/>
<dbReference type="Gene3D" id="3.90.79.10">
    <property type="entry name" value="Nucleoside Triphosphate Pyrophosphohydrolase"/>
    <property type="match status" value="1"/>
</dbReference>
<dbReference type="PANTHER" id="PTHR43046:SF16">
    <property type="entry name" value="ADP-RIBOSE PYROPHOSPHATASE YJHB-RELATED"/>
    <property type="match status" value="1"/>
</dbReference>
<evidence type="ECO:0000256" key="2">
    <source>
        <dbReference type="ARBA" id="ARBA00022801"/>
    </source>
</evidence>
<keyword evidence="2" id="KW-0378">Hydrolase</keyword>
<gene>
    <name evidence="4" type="ORF">SAMN05216555_105172</name>
</gene>
<evidence type="ECO:0000313" key="4">
    <source>
        <dbReference type="EMBL" id="SDI91672.1"/>
    </source>
</evidence>